<organism evidence="2 3">
    <name type="scientific">Thalassotalea agarivorans</name>
    <name type="common">Thalassomonas agarivorans</name>
    <dbReference type="NCBI Taxonomy" id="349064"/>
    <lineage>
        <taxon>Bacteria</taxon>
        <taxon>Pseudomonadati</taxon>
        <taxon>Pseudomonadota</taxon>
        <taxon>Gammaproteobacteria</taxon>
        <taxon>Alteromonadales</taxon>
        <taxon>Colwelliaceae</taxon>
        <taxon>Thalassotalea</taxon>
    </lineage>
</organism>
<name>A0A1I0CW75_THASX</name>
<feature type="signal peptide" evidence="1">
    <location>
        <begin position="1"/>
        <end position="19"/>
    </location>
</feature>
<gene>
    <name evidence="2" type="ORF">SAMN05660429_01355</name>
</gene>
<accession>A0A1I0CW75</accession>
<reference evidence="2 3" key="1">
    <citation type="submission" date="2016-10" db="EMBL/GenBank/DDBJ databases">
        <authorList>
            <person name="de Groot N.N."/>
        </authorList>
    </citation>
    <scope>NUCLEOTIDE SEQUENCE [LARGE SCALE GENOMIC DNA]</scope>
    <source>
        <strain evidence="2 3">DSM 19706</strain>
    </source>
</reference>
<keyword evidence="3" id="KW-1185">Reference proteome</keyword>
<evidence type="ECO:0008006" key="4">
    <source>
        <dbReference type="Google" id="ProtNLM"/>
    </source>
</evidence>
<evidence type="ECO:0000313" key="3">
    <source>
        <dbReference type="Proteomes" id="UP000199308"/>
    </source>
</evidence>
<keyword evidence="1" id="KW-0732">Signal</keyword>
<evidence type="ECO:0000256" key="1">
    <source>
        <dbReference type="SAM" id="SignalP"/>
    </source>
</evidence>
<dbReference type="RefSeq" id="WP_093328705.1">
    <property type="nucleotide sequence ID" value="NZ_AP027363.1"/>
</dbReference>
<dbReference type="AlphaFoldDB" id="A0A1I0CW75"/>
<sequence length="207" mass="22903">MRILSVITGAFALSFCLSSCTPSEDTPVLNALTPPEFQQAQSRVRYSPNSQSPSLVEFIVEFPIQGSAYELVGDIDMEVAFTSNSAEPAYYVDTELSRYRLNNPQTACNLSINGTISVEQERVFYCSFDGYLNNQILAAETVVYRWYATLKLKNGGQDTMDIESYLYKISPEHNPFEQRPAVVNGANGTTNPPIDASAWLGDKIVGE</sequence>
<protein>
    <recommendedName>
        <fullName evidence="4">Lipoprotein</fullName>
    </recommendedName>
</protein>
<dbReference type="EMBL" id="FOHK01000005">
    <property type="protein sequence ID" value="SET24082.1"/>
    <property type="molecule type" value="Genomic_DNA"/>
</dbReference>
<evidence type="ECO:0000313" key="2">
    <source>
        <dbReference type="EMBL" id="SET24082.1"/>
    </source>
</evidence>
<dbReference type="Proteomes" id="UP000199308">
    <property type="component" value="Unassembled WGS sequence"/>
</dbReference>
<proteinExistence type="predicted"/>
<feature type="chain" id="PRO_5011582969" description="Lipoprotein" evidence="1">
    <location>
        <begin position="20"/>
        <end position="207"/>
    </location>
</feature>